<organism evidence="2 3">
    <name type="scientific">Candidatus Fimihabitans intestinipullorum</name>
    <dbReference type="NCBI Taxonomy" id="2840820"/>
    <lineage>
        <taxon>Bacteria</taxon>
        <taxon>Bacillati</taxon>
        <taxon>Mycoplasmatota</taxon>
        <taxon>Mycoplasmatota incertae sedis</taxon>
        <taxon>Candidatus Fimihabitans</taxon>
    </lineage>
</organism>
<dbReference type="Gene3D" id="1.20.1270.90">
    <property type="entry name" value="AF1782-like"/>
    <property type="match status" value="1"/>
</dbReference>
<comment type="caution">
    <text evidence="2">The sequence shown here is derived from an EMBL/GenBank/DDBJ whole genome shotgun (WGS) entry which is preliminary data.</text>
</comment>
<reference evidence="2" key="1">
    <citation type="submission" date="2020-10" db="EMBL/GenBank/DDBJ databases">
        <authorList>
            <person name="Gilroy R."/>
        </authorList>
    </citation>
    <scope>NUCLEOTIDE SEQUENCE</scope>
    <source>
        <strain evidence="2">CHK197-8231</strain>
    </source>
</reference>
<proteinExistence type="predicted"/>
<keyword evidence="1" id="KW-0732">Signal</keyword>
<evidence type="ECO:0000256" key="1">
    <source>
        <dbReference type="SAM" id="SignalP"/>
    </source>
</evidence>
<name>A0A9D1HV16_9BACT</name>
<evidence type="ECO:0000313" key="3">
    <source>
        <dbReference type="Proteomes" id="UP000824087"/>
    </source>
</evidence>
<feature type="signal peptide" evidence="1">
    <location>
        <begin position="1"/>
        <end position="23"/>
    </location>
</feature>
<dbReference type="AlphaFoldDB" id="A0A9D1HV16"/>
<dbReference type="Proteomes" id="UP000824087">
    <property type="component" value="Unassembled WGS sequence"/>
</dbReference>
<dbReference type="EMBL" id="DVML01000033">
    <property type="protein sequence ID" value="HIU23066.1"/>
    <property type="molecule type" value="Genomic_DNA"/>
</dbReference>
<sequence length="431" mass="46046">MKVLKYIITMTFASMICLASVSAIENEVASVGGVKYTTIQEAIDNANGQTVTILSDTTESVVIATGKNITLDLNGKTVTNVAGKHTVINHGNLTVKGDGTLDNVSHQKAALVNEEGGVANLISGTYTRSQEAGKNPTTPNGNSYYTIENFGTMVIGDSVKVYNNGHYSSMIHNGYYNGATQNPSKLYTPTLTINGGVFDGGINTVKNDDDGILKITGGSFTNTTQAAVLNWNKTTITGGEFTSDVDTVLNGKMSNTGRNAGELIITGGTFNAGSGQIIATMSGSEDLTAADVVVSGGTFNKEVNATYINFSEDEKEIVTNEDGTISIQYKKADYSKINELITKYNQMDKNKYTNESIQNVENAINKVDYNKTILQQNEVDEWASDIEKALNALVIKVENPNTSDMNIFAILSCLIVSGLVTVVAGKKLLTH</sequence>
<feature type="chain" id="PRO_5038953127" evidence="1">
    <location>
        <begin position="24"/>
        <end position="431"/>
    </location>
</feature>
<accession>A0A9D1HV16</accession>
<protein>
    <submittedName>
        <fullName evidence="2">Uncharacterized protein</fullName>
    </submittedName>
</protein>
<evidence type="ECO:0000313" key="2">
    <source>
        <dbReference type="EMBL" id="HIU23066.1"/>
    </source>
</evidence>
<gene>
    <name evidence="2" type="ORF">IAD49_05735</name>
</gene>
<reference evidence="2" key="2">
    <citation type="journal article" date="2021" name="PeerJ">
        <title>Extensive microbial diversity within the chicken gut microbiome revealed by metagenomics and culture.</title>
        <authorList>
            <person name="Gilroy R."/>
            <person name="Ravi A."/>
            <person name="Getino M."/>
            <person name="Pursley I."/>
            <person name="Horton D.L."/>
            <person name="Alikhan N.F."/>
            <person name="Baker D."/>
            <person name="Gharbi K."/>
            <person name="Hall N."/>
            <person name="Watson M."/>
            <person name="Adriaenssens E.M."/>
            <person name="Foster-Nyarko E."/>
            <person name="Jarju S."/>
            <person name="Secka A."/>
            <person name="Antonio M."/>
            <person name="Oren A."/>
            <person name="Chaudhuri R.R."/>
            <person name="La Ragione R."/>
            <person name="Hildebrand F."/>
            <person name="Pallen M.J."/>
        </authorList>
    </citation>
    <scope>NUCLEOTIDE SEQUENCE</scope>
    <source>
        <strain evidence="2">CHK197-8231</strain>
    </source>
</reference>